<reference evidence="2 3" key="1">
    <citation type="submission" date="2023-08" db="EMBL/GenBank/DDBJ databases">
        <title>A Necator americanus chromosomal reference genome.</title>
        <authorList>
            <person name="Ilik V."/>
            <person name="Petrzelkova K.J."/>
            <person name="Pardy F."/>
            <person name="Fuh T."/>
            <person name="Niatou-Singa F.S."/>
            <person name="Gouil Q."/>
            <person name="Baker L."/>
            <person name="Ritchie M.E."/>
            <person name="Jex A.R."/>
            <person name="Gazzola D."/>
            <person name="Li H."/>
            <person name="Toshio Fujiwara R."/>
            <person name="Zhan B."/>
            <person name="Aroian R.V."/>
            <person name="Pafco B."/>
            <person name="Schwarz E.M."/>
        </authorList>
    </citation>
    <scope>NUCLEOTIDE SEQUENCE [LARGE SCALE GENOMIC DNA]</scope>
    <source>
        <strain evidence="2 3">Aroian</strain>
        <tissue evidence="2">Whole animal</tissue>
    </source>
</reference>
<protein>
    <recommendedName>
        <fullName evidence="4">ASD2 domain-containing protein</fullName>
    </recommendedName>
</protein>
<evidence type="ECO:0000313" key="3">
    <source>
        <dbReference type="Proteomes" id="UP001303046"/>
    </source>
</evidence>
<comment type="caution">
    <text evidence="2">The sequence shown here is derived from an EMBL/GenBank/DDBJ whole genome shotgun (WGS) entry which is preliminary data.</text>
</comment>
<keyword evidence="3" id="KW-1185">Reference proteome</keyword>
<proteinExistence type="predicted"/>
<sequence>MKIDLRPSIIIAGSATTDRKQQRIALAFLSNRIGRHETSFQFPSLEMSSVDYETDTLTCARTNRVASQRFYNQVMTPSRNFFPQDIPVMLHRSPSGAKRKIRQRREEQGSRPSPFLTASSSSPTTTATPDESNYRSLIDSGAYQSILPDFDPSYVPVPQPRLNSTFSTSMSSLDITNTSISSSSTPPPPPHTKPTVEVHPMPNEERIIVHDIEIKKEKPAVPAKPKNLKVDHLNRSTSLGSLASPVSHTTSTFLNNLIGSPSLVSLQQAYNSSDLGSQELRKLDEKRIESIGSVNRRLCDFEDERNAIGDDMSANERNGEYLLSIIEKNDPSLANKVRRHLEHFKELLRFEMKLRCLMAKVVEHIRNGGDQTDALLEESRLRRRLADVNFLRLTYARRERDLECAMSRFFEEEESRQWHFYKDTLIQLVQSEEQLRESIVDSKRHLRSLHNTRPNV</sequence>
<feature type="compositionally biased region" description="Low complexity" evidence="1">
    <location>
        <begin position="112"/>
        <end position="129"/>
    </location>
</feature>
<feature type="region of interest" description="Disordered" evidence="1">
    <location>
        <begin position="175"/>
        <end position="198"/>
    </location>
</feature>
<dbReference type="EMBL" id="JAVFWL010000003">
    <property type="protein sequence ID" value="KAK6744209.1"/>
    <property type="molecule type" value="Genomic_DNA"/>
</dbReference>
<evidence type="ECO:0000256" key="1">
    <source>
        <dbReference type="SAM" id="MobiDB-lite"/>
    </source>
</evidence>
<evidence type="ECO:0008006" key="4">
    <source>
        <dbReference type="Google" id="ProtNLM"/>
    </source>
</evidence>
<dbReference type="Proteomes" id="UP001303046">
    <property type="component" value="Unassembled WGS sequence"/>
</dbReference>
<dbReference type="Gene3D" id="6.10.250.3120">
    <property type="match status" value="1"/>
</dbReference>
<name>A0ABR1D107_NECAM</name>
<organism evidence="2 3">
    <name type="scientific">Necator americanus</name>
    <name type="common">Human hookworm</name>
    <dbReference type="NCBI Taxonomy" id="51031"/>
    <lineage>
        <taxon>Eukaryota</taxon>
        <taxon>Metazoa</taxon>
        <taxon>Ecdysozoa</taxon>
        <taxon>Nematoda</taxon>
        <taxon>Chromadorea</taxon>
        <taxon>Rhabditida</taxon>
        <taxon>Rhabditina</taxon>
        <taxon>Rhabditomorpha</taxon>
        <taxon>Strongyloidea</taxon>
        <taxon>Ancylostomatidae</taxon>
        <taxon>Bunostominae</taxon>
        <taxon>Necator</taxon>
    </lineage>
</organism>
<evidence type="ECO:0000313" key="2">
    <source>
        <dbReference type="EMBL" id="KAK6744209.1"/>
    </source>
</evidence>
<accession>A0ABR1D107</accession>
<gene>
    <name evidence="2" type="primary">Necator_chrIII.g11876</name>
    <name evidence="2" type="ORF">RB195_011110</name>
</gene>
<feature type="region of interest" description="Disordered" evidence="1">
    <location>
        <begin position="92"/>
        <end position="134"/>
    </location>
</feature>